<accession>A0A5B9WBD4</accession>
<evidence type="ECO:0000313" key="2">
    <source>
        <dbReference type="Proteomes" id="UP000324233"/>
    </source>
</evidence>
<dbReference type="InterPro" id="IPR015797">
    <property type="entry name" value="NUDIX_hydrolase-like_dom_sf"/>
</dbReference>
<dbReference type="RefSeq" id="WP_148597377.1">
    <property type="nucleotide sequence ID" value="NZ_CP042997.1"/>
</dbReference>
<evidence type="ECO:0008006" key="3">
    <source>
        <dbReference type="Google" id="ProtNLM"/>
    </source>
</evidence>
<dbReference type="Gene3D" id="3.90.79.10">
    <property type="entry name" value="Nucleoside Triphosphate Pyrophosphohydrolase"/>
    <property type="match status" value="1"/>
</dbReference>
<protein>
    <recommendedName>
        <fullName evidence="3">Nudix hydrolase domain-containing protein</fullName>
    </recommendedName>
</protein>
<gene>
    <name evidence="1" type="ORF">OJF2_64640</name>
</gene>
<dbReference type="EMBL" id="CP042997">
    <property type="protein sequence ID" value="QEH37872.1"/>
    <property type="molecule type" value="Genomic_DNA"/>
</dbReference>
<organism evidence="1 2">
    <name type="scientific">Aquisphaera giovannonii</name>
    <dbReference type="NCBI Taxonomy" id="406548"/>
    <lineage>
        <taxon>Bacteria</taxon>
        <taxon>Pseudomonadati</taxon>
        <taxon>Planctomycetota</taxon>
        <taxon>Planctomycetia</taxon>
        <taxon>Isosphaerales</taxon>
        <taxon>Isosphaeraceae</taxon>
        <taxon>Aquisphaera</taxon>
    </lineage>
</organism>
<proteinExistence type="predicted"/>
<dbReference type="AlphaFoldDB" id="A0A5B9WBD4"/>
<evidence type="ECO:0000313" key="1">
    <source>
        <dbReference type="EMBL" id="QEH37872.1"/>
    </source>
</evidence>
<dbReference type="KEGG" id="agv:OJF2_64640"/>
<dbReference type="Proteomes" id="UP000324233">
    <property type="component" value="Chromosome"/>
</dbReference>
<dbReference type="SUPFAM" id="SSF55811">
    <property type="entry name" value="Nudix"/>
    <property type="match status" value="1"/>
</dbReference>
<dbReference type="OrthoDB" id="6398375at2"/>
<reference evidence="1 2" key="1">
    <citation type="submission" date="2019-08" db="EMBL/GenBank/DDBJ databases">
        <title>Deep-cultivation of Planctomycetes and their phenomic and genomic characterization uncovers novel biology.</title>
        <authorList>
            <person name="Wiegand S."/>
            <person name="Jogler M."/>
            <person name="Boedeker C."/>
            <person name="Pinto D."/>
            <person name="Vollmers J."/>
            <person name="Rivas-Marin E."/>
            <person name="Kohn T."/>
            <person name="Peeters S.H."/>
            <person name="Heuer A."/>
            <person name="Rast P."/>
            <person name="Oberbeckmann S."/>
            <person name="Bunk B."/>
            <person name="Jeske O."/>
            <person name="Meyerdierks A."/>
            <person name="Storesund J.E."/>
            <person name="Kallscheuer N."/>
            <person name="Luecker S."/>
            <person name="Lage O.M."/>
            <person name="Pohl T."/>
            <person name="Merkel B.J."/>
            <person name="Hornburger P."/>
            <person name="Mueller R.-W."/>
            <person name="Bruemmer F."/>
            <person name="Labrenz M."/>
            <person name="Spormann A.M."/>
            <person name="Op den Camp H."/>
            <person name="Overmann J."/>
            <person name="Amann R."/>
            <person name="Jetten M.S.M."/>
            <person name="Mascher T."/>
            <person name="Medema M.H."/>
            <person name="Devos D.P."/>
            <person name="Kaster A.-K."/>
            <person name="Ovreas L."/>
            <person name="Rohde M."/>
            <person name="Galperin M.Y."/>
            <person name="Jogler C."/>
        </authorList>
    </citation>
    <scope>NUCLEOTIDE SEQUENCE [LARGE SCALE GENOMIC DNA]</scope>
    <source>
        <strain evidence="1 2">OJF2</strain>
    </source>
</reference>
<name>A0A5B9WBD4_9BACT</name>
<sequence>MSDPSSERVLVVPSAELDKLGRFQGFDGEAERYLSALLVPELMSYRPRSEVEVDPGFKQIIPYVILRSGDLVFCYTRGKSQGESRLHRMRSIGVGGHVAEEDADGGCTRSAYELAMRRELEEEVEIAAPGTMRLVGLINDDSTPVGSVHLGVVHVLELEMPSVRPREEGLAEAEFVAIDELNAGDYEFETWSQICIDAFLRPRLE</sequence>
<keyword evidence="2" id="KW-1185">Reference proteome</keyword>